<dbReference type="InterPro" id="IPR020846">
    <property type="entry name" value="MFS_dom"/>
</dbReference>
<dbReference type="PROSITE" id="PS50850">
    <property type="entry name" value="MFS"/>
    <property type="match status" value="1"/>
</dbReference>
<organism evidence="9 10">
    <name type="scientific">Photobacterium aphoticum</name>
    <dbReference type="NCBI Taxonomy" id="754436"/>
    <lineage>
        <taxon>Bacteria</taxon>
        <taxon>Pseudomonadati</taxon>
        <taxon>Pseudomonadota</taxon>
        <taxon>Gammaproteobacteria</taxon>
        <taxon>Vibrionales</taxon>
        <taxon>Vibrionaceae</taxon>
        <taxon>Photobacterium</taxon>
    </lineage>
</organism>
<evidence type="ECO:0000259" key="8">
    <source>
        <dbReference type="PROSITE" id="PS50850"/>
    </source>
</evidence>
<dbReference type="eggNOG" id="COG3104">
    <property type="taxonomic scope" value="Bacteria"/>
</dbReference>
<dbReference type="SUPFAM" id="SSF103473">
    <property type="entry name" value="MFS general substrate transporter"/>
    <property type="match status" value="1"/>
</dbReference>
<dbReference type="Gene3D" id="1.20.1250.20">
    <property type="entry name" value="MFS general substrate transporter like domains"/>
    <property type="match status" value="1"/>
</dbReference>
<sequence>MLIFRQFLWGAAFYGTYVLLTKFFLDELNYSEADTIMMMGAFGAVGPVFSAVGGFVADRYLGSFRAVYIGYTVYTFGFFLLGFGASNLNVPLSIFAIALIGYARGLSATSPTVLLGNSYSATNREAFQQGLTINYSLNNLGSFSSKYLFPFLVAYLAYQGNFYIAAGIMSITLVLFVLFKQQFIAVGNDLDRQPVSSKVWMGFVVAPPSCWVWCIGYSQIWMPVNTCCMP</sequence>
<dbReference type="STRING" id="754436.JCM19237_6606"/>
<dbReference type="InterPro" id="IPR050171">
    <property type="entry name" value="MFS_Transporters"/>
</dbReference>
<evidence type="ECO:0000256" key="1">
    <source>
        <dbReference type="ARBA" id="ARBA00004651"/>
    </source>
</evidence>
<gene>
    <name evidence="9" type="ORF">JCM19237_6606</name>
</gene>
<keyword evidence="6 7" id="KW-0472">Membrane</keyword>
<comment type="caution">
    <text evidence="9">The sequence shown here is derived from an EMBL/GenBank/DDBJ whole genome shotgun (WGS) entry which is preliminary data.</text>
</comment>
<evidence type="ECO:0000256" key="4">
    <source>
        <dbReference type="ARBA" id="ARBA00022692"/>
    </source>
</evidence>
<accession>A0A090R7V6</accession>
<keyword evidence="3" id="KW-1003">Cell membrane</keyword>
<reference evidence="9 10" key="1">
    <citation type="journal article" date="2014" name="Genome Announc.">
        <title>Draft Genome Sequences of Two Vibrionaceae Species, Vibrio ponticus C121 and Photobacterium aphoticum C119, Isolated as Coral Reef Microbiota.</title>
        <authorList>
            <person name="Al-saari N."/>
            <person name="Meirelles P.M."/>
            <person name="Mino S."/>
            <person name="Suda W."/>
            <person name="Oshima K."/>
            <person name="Hattori M."/>
            <person name="Ohkuma M."/>
            <person name="Thompson F.L."/>
            <person name="Gomez-Gil B."/>
            <person name="Sawabe T."/>
            <person name="Sawabe T."/>
        </authorList>
    </citation>
    <scope>NUCLEOTIDE SEQUENCE [LARGE SCALE GENOMIC DNA]</scope>
    <source>
        <strain evidence="9 10">JCM 19237</strain>
    </source>
</reference>
<evidence type="ECO:0000256" key="7">
    <source>
        <dbReference type="SAM" id="Phobius"/>
    </source>
</evidence>
<evidence type="ECO:0000256" key="3">
    <source>
        <dbReference type="ARBA" id="ARBA00022475"/>
    </source>
</evidence>
<dbReference type="Proteomes" id="UP000029227">
    <property type="component" value="Unassembled WGS sequence"/>
</dbReference>
<protein>
    <submittedName>
        <fullName evidence="9">Di-/tripeptide transporter</fullName>
    </submittedName>
</protein>
<feature type="transmembrane region" description="Helical" evidence="7">
    <location>
        <begin position="92"/>
        <end position="116"/>
    </location>
</feature>
<evidence type="ECO:0000313" key="10">
    <source>
        <dbReference type="Proteomes" id="UP000029227"/>
    </source>
</evidence>
<evidence type="ECO:0000256" key="6">
    <source>
        <dbReference type="ARBA" id="ARBA00023136"/>
    </source>
</evidence>
<comment type="subcellular location">
    <subcellularLocation>
        <location evidence="1">Cell membrane</location>
        <topology evidence="1">Multi-pass membrane protein</topology>
    </subcellularLocation>
</comment>
<dbReference type="GO" id="GO:0005886">
    <property type="term" value="C:plasma membrane"/>
    <property type="evidence" value="ECO:0007669"/>
    <property type="project" value="UniProtKB-SubCell"/>
</dbReference>
<evidence type="ECO:0000256" key="5">
    <source>
        <dbReference type="ARBA" id="ARBA00022989"/>
    </source>
</evidence>
<dbReference type="InterPro" id="IPR011701">
    <property type="entry name" value="MFS"/>
</dbReference>
<feature type="transmembrane region" description="Helical" evidence="7">
    <location>
        <begin position="199"/>
        <end position="222"/>
    </location>
</feature>
<feature type="transmembrane region" description="Helical" evidence="7">
    <location>
        <begin position="68"/>
        <end position="86"/>
    </location>
</feature>
<dbReference type="PANTHER" id="PTHR23517">
    <property type="entry name" value="RESISTANCE PROTEIN MDTM, PUTATIVE-RELATED-RELATED"/>
    <property type="match status" value="1"/>
</dbReference>
<dbReference type="EMBL" id="BBMN01000002">
    <property type="protein sequence ID" value="GAL03712.1"/>
    <property type="molecule type" value="Genomic_DNA"/>
</dbReference>
<dbReference type="AlphaFoldDB" id="A0A090R7V6"/>
<dbReference type="Pfam" id="PF07690">
    <property type="entry name" value="MFS_1"/>
    <property type="match status" value="1"/>
</dbReference>
<feature type="transmembrane region" description="Helical" evidence="7">
    <location>
        <begin position="137"/>
        <end position="156"/>
    </location>
</feature>
<keyword evidence="4 7" id="KW-0812">Transmembrane</keyword>
<dbReference type="PANTHER" id="PTHR23517:SF3">
    <property type="entry name" value="INTEGRAL MEMBRANE TRANSPORT PROTEIN"/>
    <property type="match status" value="1"/>
</dbReference>
<dbReference type="InterPro" id="IPR036259">
    <property type="entry name" value="MFS_trans_sf"/>
</dbReference>
<feature type="transmembrane region" description="Helical" evidence="7">
    <location>
        <begin position="37"/>
        <end position="56"/>
    </location>
</feature>
<dbReference type="GO" id="GO:0022857">
    <property type="term" value="F:transmembrane transporter activity"/>
    <property type="evidence" value="ECO:0007669"/>
    <property type="project" value="InterPro"/>
</dbReference>
<evidence type="ECO:0000256" key="2">
    <source>
        <dbReference type="ARBA" id="ARBA00022448"/>
    </source>
</evidence>
<keyword evidence="2" id="KW-0813">Transport</keyword>
<keyword evidence="5 7" id="KW-1133">Transmembrane helix</keyword>
<name>A0A090R7V6_9GAMM</name>
<feature type="domain" description="Major facilitator superfamily (MFS) profile" evidence="8">
    <location>
        <begin position="1"/>
        <end position="184"/>
    </location>
</feature>
<feature type="transmembrane region" description="Helical" evidence="7">
    <location>
        <begin position="162"/>
        <end position="179"/>
    </location>
</feature>
<proteinExistence type="predicted"/>
<feature type="transmembrane region" description="Helical" evidence="7">
    <location>
        <begin position="7"/>
        <end position="25"/>
    </location>
</feature>
<evidence type="ECO:0000313" key="9">
    <source>
        <dbReference type="EMBL" id="GAL03712.1"/>
    </source>
</evidence>